<protein>
    <submittedName>
        <fullName evidence="11">Do/DeqQ family serine protease</fullName>
    </submittedName>
</protein>
<evidence type="ECO:0000259" key="10">
    <source>
        <dbReference type="PROSITE" id="PS50106"/>
    </source>
</evidence>
<accession>A0A7W6BUA9</accession>
<dbReference type="OrthoDB" id="9758917at2"/>
<feature type="domain" description="PDZ" evidence="10">
    <location>
        <begin position="393"/>
        <end position="454"/>
    </location>
</feature>
<sequence>MKHRRLILGPGVAALALVAISAPVVAQSPVVPAPIAPAAPVDRVPGSEAEVKLSFAPLVRKSAPAVVNVYAARQVPVRTPFAGDPFFEQFFGRGEGRTRRESSLGSGVIVDPAGLVVTNHHVIADAEEVRVALADGREFDAKVLSKDQQADLAVLKIEDDEPFPSIAIADSDTTQIGDLVLAIGNPFGIGQTVTNGIVSALARTHVGVNDVGYFIQTDAAINPGNSGGALVDMRGELVGVNTAIFSRTGGSNGIGFAIPSNMVRAFTDAAREGRPFERPYIGAGFVAVTSDMAEALGLNRPMGALVQMVRRGTPADDAGLREGDVVLSMNGFPVDNPDTLGYRLATAGLGREAEMEVMAGDGKRERVRLALKAAPETPARDLRTLDGRTPFAGATIANLSPRLAGELEMPQTADGVVVTDVERNSPASRLGLRPKDIIASLNGRDVVSTQELEEDAAGERGGWRIEVDRNGQRLVQTVR</sequence>
<evidence type="ECO:0000313" key="11">
    <source>
        <dbReference type="EMBL" id="MBB3934795.1"/>
    </source>
</evidence>
<feature type="binding site" evidence="8">
    <location>
        <position position="121"/>
    </location>
    <ligand>
        <name>substrate</name>
    </ligand>
</feature>
<feature type="signal peptide" evidence="9">
    <location>
        <begin position="1"/>
        <end position="26"/>
    </location>
</feature>
<evidence type="ECO:0000256" key="3">
    <source>
        <dbReference type="ARBA" id="ARBA00022729"/>
    </source>
</evidence>
<feature type="chain" id="PRO_5038997935" evidence="9">
    <location>
        <begin position="27"/>
        <end position="479"/>
    </location>
</feature>
<dbReference type="Pfam" id="PF13365">
    <property type="entry name" value="Trypsin_2"/>
    <property type="match status" value="1"/>
</dbReference>
<evidence type="ECO:0000256" key="4">
    <source>
        <dbReference type="ARBA" id="ARBA00022737"/>
    </source>
</evidence>
<dbReference type="Pfam" id="PF13180">
    <property type="entry name" value="PDZ_2"/>
    <property type="match status" value="2"/>
</dbReference>
<evidence type="ECO:0000256" key="5">
    <source>
        <dbReference type="ARBA" id="ARBA00022801"/>
    </source>
</evidence>
<dbReference type="Gene3D" id="2.40.10.120">
    <property type="match status" value="1"/>
</dbReference>
<keyword evidence="4" id="KW-0677">Repeat</keyword>
<keyword evidence="12" id="KW-1185">Reference proteome</keyword>
<dbReference type="EMBL" id="JACIDO010000001">
    <property type="protein sequence ID" value="MBB3934795.1"/>
    <property type="molecule type" value="Genomic_DNA"/>
</dbReference>
<dbReference type="InterPro" id="IPR011782">
    <property type="entry name" value="Pept_S1C_Do"/>
</dbReference>
<keyword evidence="3 9" id="KW-0732">Signal</keyword>
<gene>
    <name evidence="11" type="ORF">GGR05_000906</name>
</gene>
<feature type="domain" description="PDZ" evidence="10">
    <location>
        <begin position="285"/>
        <end position="336"/>
    </location>
</feature>
<comment type="caution">
    <text evidence="11">The sequence shown here is derived from an EMBL/GenBank/DDBJ whole genome shotgun (WGS) entry which is preliminary data.</text>
</comment>
<feature type="active site" description="Charge relay system" evidence="7">
    <location>
        <position position="226"/>
    </location>
</feature>
<name>A0A7W6BUA9_9HYPH</name>
<dbReference type="RefSeq" id="WP_090964435.1">
    <property type="nucleotide sequence ID" value="NZ_FOOA01000013.1"/>
</dbReference>
<keyword evidence="5" id="KW-0378">Hydrolase</keyword>
<feature type="active site" description="Charge relay system" evidence="7">
    <location>
        <position position="121"/>
    </location>
</feature>
<dbReference type="PANTHER" id="PTHR22939">
    <property type="entry name" value="SERINE PROTEASE FAMILY S1C HTRA-RELATED"/>
    <property type="match status" value="1"/>
</dbReference>
<feature type="binding site" evidence="8">
    <location>
        <begin position="224"/>
        <end position="226"/>
    </location>
    <ligand>
        <name>substrate</name>
    </ligand>
</feature>
<dbReference type="PRINTS" id="PR00834">
    <property type="entry name" value="PROTEASES2C"/>
</dbReference>
<feature type="active site" description="Charge relay system" evidence="7">
    <location>
        <position position="151"/>
    </location>
</feature>
<comment type="similarity">
    <text evidence="1">Belongs to the peptidase S1C family.</text>
</comment>
<evidence type="ECO:0000313" key="12">
    <source>
        <dbReference type="Proteomes" id="UP000531216"/>
    </source>
</evidence>
<dbReference type="InterPro" id="IPR001940">
    <property type="entry name" value="Peptidase_S1C"/>
</dbReference>
<evidence type="ECO:0000256" key="9">
    <source>
        <dbReference type="SAM" id="SignalP"/>
    </source>
</evidence>
<dbReference type="SUPFAM" id="SSF50156">
    <property type="entry name" value="PDZ domain-like"/>
    <property type="match status" value="2"/>
</dbReference>
<evidence type="ECO:0000256" key="1">
    <source>
        <dbReference type="ARBA" id="ARBA00010541"/>
    </source>
</evidence>
<evidence type="ECO:0000256" key="8">
    <source>
        <dbReference type="PIRSR" id="PIRSR611782-2"/>
    </source>
</evidence>
<feature type="binding site" evidence="8">
    <location>
        <position position="151"/>
    </location>
    <ligand>
        <name>substrate</name>
    </ligand>
</feature>
<keyword evidence="2 11" id="KW-0645">Protease</keyword>
<dbReference type="Gene3D" id="2.30.42.10">
    <property type="match status" value="2"/>
</dbReference>
<dbReference type="PROSITE" id="PS50106">
    <property type="entry name" value="PDZ"/>
    <property type="match status" value="2"/>
</dbReference>
<dbReference type="GO" id="GO:0004252">
    <property type="term" value="F:serine-type endopeptidase activity"/>
    <property type="evidence" value="ECO:0007669"/>
    <property type="project" value="InterPro"/>
</dbReference>
<dbReference type="NCBIfam" id="TIGR02037">
    <property type="entry name" value="degP_htrA_DO"/>
    <property type="match status" value="1"/>
</dbReference>
<dbReference type="SMART" id="SM00228">
    <property type="entry name" value="PDZ"/>
    <property type="match status" value="2"/>
</dbReference>
<proteinExistence type="inferred from homology"/>
<organism evidence="11 12">
    <name type="scientific">Aureimonas phyllosphaerae</name>
    <dbReference type="NCBI Taxonomy" id="1166078"/>
    <lineage>
        <taxon>Bacteria</taxon>
        <taxon>Pseudomonadati</taxon>
        <taxon>Pseudomonadota</taxon>
        <taxon>Alphaproteobacteria</taxon>
        <taxon>Hyphomicrobiales</taxon>
        <taxon>Aurantimonadaceae</taxon>
        <taxon>Aureimonas</taxon>
    </lineage>
</organism>
<evidence type="ECO:0000256" key="2">
    <source>
        <dbReference type="ARBA" id="ARBA00022670"/>
    </source>
</evidence>
<dbReference type="Proteomes" id="UP000531216">
    <property type="component" value="Unassembled WGS sequence"/>
</dbReference>
<dbReference type="AlphaFoldDB" id="A0A7W6BUA9"/>
<dbReference type="PANTHER" id="PTHR22939:SF129">
    <property type="entry name" value="SERINE PROTEASE HTRA2, MITOCHONDRIAL"/>
    <property type="match status" value="1"/>
</dbReference>
<evidence type="ECO:0000256" key="6">
    <source>
        <dbReference type="ARBA" id="ARBA00022825"/>
    </source>
</evidence>
<reference evidence="11 12" key="1">
    <citation type="submission" date="2020-08" db="EMBL/GenBank/DDBJ databases">
        <title>Genomic Encyclopedia of Type Strains, Phase IV (KMG-IV): sequencing the most valuable type-strain genomes for metagenomic binning, comparative biology and taxonomic classification.</title>
        <authorList>
            <person name="Goeker M."/>
        </authorList>
    </citation>
    <scope>NUCLEOTIDE SEQUENCE [LARGE SCALE GENOMIC DNA]</scope>
    <source>
        <strain evidence="11 12">DSM 25024</strain>
    </source>
</reference>
<dbReference type="InterPro" id="IPR036034">
    <property type="entry name" value="PDZ_sf"/>
</dbReference>
<dbReference type="InterPro" id="IPR001478">
    <property type="entry name" value="PDZ"/>
</dbReference>
<dbReference type="SUPFAM" id="SSF50494">
    <property type="entry name" value="Trypsin-like serine proteases"/>
    <property type="match status" value="1"/>
</dbReference>
<evidence type="ECO:0000256" key="7">
    <source>
        <dbReference type="PIRSR" id="PIRSR611782-1"/>
    </source>
</evidence>
<dbReference type="GO" id="GO:0006508">
    <property type="term" value="P:proteolysis"/>
    <property type="evidence" value="ECO:0007669"/>
    <property type="project" value="UniProtKB-KW"/>
</dbReference>
<dbReference type="InterPro" id="IPR009003">
    <property type="entry name" value="Peptidase_S1_PA"/>
</dbReference>
<keyword evidence="6" id="KW-0720">Serine protease</keyword>